<sequence>MKLNEQLKKMSKKQKMGVLTIGMVVLLVGSFGYKAYADNQKALEQERIAKVEKDQQAKEKQLKTDTEKAVNDLFEKAIIDNKDAEKIAIKNDLKDDTVKKVKEQYFVEKTNDAWQKVINDSIVNADNQLKQIDTAKKAVEKVFKDNKVVNTDQKNVDAAKNEVDKIKNAKAKKDLSDKLVKVKADIDKQNKTKEDNKKEAEKASQQTPEAKTTTDNVATKNNSSEQQVADATGQQTNQIEQQAPQNDNGQDTGYYEPQGPGTNNGTGTNQNVAPTDNGNTGVTPTPTPPAPEPTPEPEKPVGPPAGWIVPPYPVGSNELWIWLDANGYSGFDHSDGYIRPY</sequence>
<protein>
    <submittedName>
        <fullName evidence="2">Uncharacterized protein</fullName>
    </submittedName>
</protein>
<dbReference type="AlphaFoldDB" id="A0A2W4BIP5"/>
<dbReference type="EMBL" id="PIEU01000088">
    <property type="protein sequence ID" value="PZL72169.1"/>
    <property type="molecule type" value="Genomic_DNA"/>
</dbReference>
<comment type="caution">
    <text evidence="2">The sequence shown here is derived from an EMBL/GenBank/DDBJ whole genome shotgun (WGS) entry which is preliminary data.</text>
</comment>
<feature type="compositionally biased region" description="Polar residues" evidence="1">
    <location>
        <begin position="203"/>
        <end position="251"/>
    </location>
</feature>
<feature type="compositionally biased region" description="Basic and acidic residues" evidence="1">
    <location>
        <begin position="190"/>
        <end position="202"/>
    </location>
</feature>
<evidence type="ECO:0000313" key="3">
    <source>
        <dbReference type="Proteomes" id="UP000249828"/>
    </source>
</evidence>
<proteinExistence type="predicted"/>
<feature type="compositionally biased region" description="Pro residues" evidence="1">
    <location>
        <begin position="285"/>
        <end position="294"/>
    </location>
</feature>
<accession>A0A2W4BIP5</accession>
<keyword evidence="3" id="KW-1185">Reference proteome</keyword>
<feature type="region of interest" description="Disordered" evidence="1">
    <location>
        <begin position="190"/>
        <end position="305"/>
    </location>
</feature>
<evidence type="ECO:0000313" key="2">
    <source>
        <dbReference type="EMBL" id="PZL72169.1"/>
    </source>
</evidence>
<feature type="compositionally biased region" description="Low complexity" evidence="1">
    <location>
        <begin position="257"/>
        <end position="271"/>
    </location>
</feature>
<evidence type="ECO:0000256" key="1">
    <source>
        <dbReference type="SAM" id="MobiDB-lite"/>
    </source>
</evidence>
<dbReference type="Proteomes" id="UP000249828">
    <property type="component" value="Unassembled WGS sequence"/>
</dbReference>
<reference evidence="2 3" key="1">
    <citation type="submission" date="2017-11" db="EMBL/GenBank/DDBJ databases">
        <title>Draft genome sequence of Enterococcus plantarum TRW2 strain isolated from lettuce.</title>
        <authorList>
            <person name="Kim E.B."/>
            <person name="Marco M.L."/>
            <person name="Williams T.R."/>
            <person name="You I.H."/>
        </authorList>
    </citation>
    <scope>NUCLEOTIDE SEQUENCE [LARGE SCALE GENOMIC DNA]</scope>
    <source>
        <strain evidence="2 3">TRW2</strain>
    </source>
</reference>
<gene>
    <name evidence="2" type="ORF">CI088_11210</name>
</gene>
<organism evidence="2 3">
    <name type="scientific">Enterococcus plantarum</name>
    <dbReference type="NCBI Taxonomy" id="1077675"/>
    <lineage>
        <taxon>Bacteria</taxon>
        <taxon>Bacillati</taxon>
        <taxon>Bacillota</taxon>
        <taxon>Bacilli</taxon>
        <taxon>Lactobacillales</taxon>
        <taxon>Enterococcaceae</taxon>
        <taxon>Enterococcus</taxon>
    </lineage>
</organism>
<dbReference type="RefSeq" id="WP_111248253.1">
    <property type="nucleotide sequence ID" value="NZ_PIEU01000088.1"/>
</dbReference>
<name>A0A2W4BIP5_9ENTE</name>